<dbReference type="Proteomes" id="UP001178507">
    <property type="component" value="Unassembled WGS sequence"/>
</dbReference>
<protein>
    <submittedName>
        <fullName evidence="2">Uncharacterized protein</fullName>
    </submittedName>
</protein>
<reference evidence="2" key="1">
    <citation type="submission" date="2023-08" db="EMBL/GenBank/DDBJ databases">
        <authorList>
            <person name="Chen Y."/>
            <person name="Shah S."/>
            <person name="Dougan E. K."/>
            <person name="Thang M."/>
            <person name="Chan C."/>
        </authorList>
    </citation>
    <scope>NUCLEOTIDE SEQUENCE</scope>
</reference>
<accession>A0AA36I3I7</accession>
<evidence type="ECO:0000313" key="2">
    <source>
        <dbReference type="EMBL" id="CAJ1379038.1"/>
    </source>
</evidence>
<evidence type="ECO:0000256" key="1">
    <source>
        <dbReference type="SAM" id="MobiDB-lite"/>
    </source>
</evidence>
<sequence>MTQAQEGLVGPADAEPSWEEVQGLFRSMGCGRLLQRLDHLRGFLEDHRSLLWERRGQERKVVKYRQEVLKYKEQLDEKLHAESQAVEAEQRRLDAERQQLEADRQDLSRLRGSLKKRQQEQDEQATKQRKTQEDLSKAFETLAQKQMELRELSDQNQQLRARLDHLELGSDEEPAAEERLPPPRVEAAGPRTVTAHGRAEEPYVDVDWDEPDLGSFLMNPSANEFVPGPMSMGWAGGARGSIA</sequence>
<keyword evidence="3" id="KW-1185">Reference proteome</keyword>
<comment type="caution">
    <text evidence="2">The sequence shown here is derived from an EMBL/GenBank/DDBJ whole genome shotgun (WGS) entry which is preliminary data.</text>
</comment>
<feature type="region of interest" description="Disordered" evidence="1">
    <location>
        <begin position="101"/>
        <end position="134"/>
    </location>
</feature>
<dbReference type="EMBL" id="CAUJNA010000591">
    <property type="protein sequence ID" value="CAJ1379038.1"/>
    <property type="molecule type" value="Genomic_DNA"/>
</dbReference>
<proteinExistence type="predicted"/>
<organism evidence="2 3">
    <name type="scientific">Effrenium voratum</name>
    <dbReference type="NCBI Taxonomy" id="2562239"/>
    <lineage>
        <taxon>Eukaryota</taxon>
        <taxon>Sar</taxon>
        <taxon>Alveolata</taxon>
        <taxon>Dinophyceae</taxon>
        <taxon>Suessiales</taxon>
        <taxon>Symbiodiniaceae</taxon>
        <taxon>Effrenium</taxon>
    </lineage>
</organism>
<name>A0AA36I3I7_9DINO</name>
<gene>
    <name evidence="2" type="ORF">EVOR1521_LOCUS7402</name>
</gene>
<evidence type="ECO:0000313" key="3">
    <source>
        <dbReference type="Proteomes" id="UP001178507"/>
    </source>
</evidence>
<feature type="compositionally biased region" description="Basic and acidic residues" evidence="1">
    <location>
        <begin position="117"/>
        <end position="134"/>
    </location>
</feature>
<feature type="region of interest" description="Disordered" evidence="1">
    <location>
        <begin position="171"/>
        <end position="202"/>
    </location>
</feature>
<dbReference type="AlphaFoldDB" id="A0AA36I3I7"/>